<evidence type="ECO:0000313" key="1">
    <source>
        <dbReference type="EMBL" id="NML66414.1"/>
    </source>
</evidence>
<accession>A0A7Y0AFL9</accession>
<evidence type="ECO:0000313" key="2">
    <source>
        <dbReference type="Proteomes" id="UP000559626"/>
    </source>
</evidence>
<reference evidence="1 2" key="1">
    <citation type="submission" date="2020-04" db="EMBL/GenBank/DDBJ databases">
        <title>Hymenobacter polaris sp. nov., isolated from Arctic soil.</title>
        <authorList>
            <person name="Dahal R.H."/>
        </authorList>
    </citation>
    <scope>NUCLEOTIDE SEQUENCE [LARGE SCALE GENOMIC DNA]</scope>
    <source>
        <strain evidence="1 2">RP-2-7</strain>
    </source>
</reference>
<proteinExistence type="predicted"/>
<organism evidence="1 2">
    <name type="scientific">Hymenobacter polaris</name>
    <dbReference type="NCBI Taxonomy" id="2682546"/>
    <lineage>
        <taxon>Bacteria</taxon>
        <taxon>Pseudomonadati</taxon>
        <taxon>Bacteroidota</taxon>
        <taxon>Cytophagia</taxon>
        <taxon>Cytophagales</taxon>
        <taxon>Hymenobacteraceae</taxon>
        <taxon>Hymenobacter</taxon>
    </lineage>
</organism>
<dbReference type="RefSeq" id="WP_169532056.1">
    <property type="nucleotide sequence ID" value="NZ_JABBGH010000002.1"/>
</dbReference>
<dbReference type="Proteomes" id="UP000559626">
    <property type="component" value="Unassembled WGS sequence"/>
</dbReference>
<sequence>MAPTQQPGADPRTGLLMLAPYISRLTAAPKLQGDAHLKELNDTFVHEATQLEQAAPTANLHPVMLTGASLLLAIQQKAYPSLAAPAQALLRQAQALPGRNETPAEQTRNNQFLQQESALFKQLLALTPGTHP</sequence>
<comment type="caution">
    <text evidence="1">The sequence shown here is derived from an EMBL/GenBank/DDBJ whole genome shotgun (WGS) entry which is preliminary data.</text>
</comment>
<name>A0A7Y0AFL9_9BACT</name>
<gene>
    <name evidence="1" type="ORF">HHL22_14475</name>
</gene>
<dbReference type="EMBL" id="JABBGH010000002">
    <property type="protein sequence ID" value="NML66414.1"/>
    <property type="molecule type" value="Genomic_DNA"/>
</dbReference>
<keyword evidence="2" id="KW-1185">Reference proteome</keyword>
<protein>
    <submittedName>
        <fullName evidence="1">Uncharacterized protein</fullName>
    </submittedName>
</protein>
<dbReference type="AlphaFoldDB" id="A0A7Y0AFL9"/>